<evidence type="ECO:0000256" key="1">
    <source>
        <dbReference type="ARBA" id="ARBA00012344"/>
    </source>
</evidence>
<dbReference type="PANTHER" id="PTHR12192">
    <property type="entry name" value="CATION TRANSPORT PROTEIN CHAC-RELATED"/>
    <property type="match status" value="1"/>
</dbReference>
<gene>
    <name evidence="4" type="ORF">HO133_004311</name>
</gene>
<evidence type="ECO:0000313" key="4">
    <source>
        <dbReference type="EMBL" id="KAF6229973.1"/>
    </source>
</evidence>
<dbReference type="CDD" id="cd06661">
    <property type="entry name" value="GGCT_like"/>
    <property type="match status" value="1"/>
</dbReference>
<protein>
    <recommendedName>
        <fullName evidence="1">glutathione-specific gamma-glutamylcyclotransferase</fullName>
        <ecNumber evidence="1">4.3.2.7</ecNumber>
    </recommendedName>
</protein>
<dbReference type="EMBL" id="JACCJB010000002">
    <property type="protein sequence ID" value="KAF6229973.1"/>
    <property type="molecule type" value="Genomic_DNA"/>
</dbReference>
<reference evidence="4 5" key="1">
    <citation type="journal article" date="2020" name="Genomics">
        <title>Complete, high-quality genomes from long-read metagenomic sequencing of two wolf lichen thalli reveals enigmatic genome architecture.</title>
        <authorList>
            <person name="McKenzie S.K."/>
            <person name="Walston R.F."/>
            <person name="Allen J.L."/>
        </authorList>
    </citation>
    <scope>NUCLEOTIDE SEQUENCE [LARGE SCALE GENOMIC DNA]</scope>
    <source>
        <strain evidence="4">WasteWater1</strain>
    </source>
</reference>
<accession>A0A8H6FK17</accession>
<proteinExistence type="predicted"/>
<evidence type="ECO:0000256" key="2">
    <source>
        <dbReference type="ARBA" id="ARBA00023239"/>
    </source>
</evidence>
<keyword evidence="2" id="KW-0456">Lyase</keyword>
<name>A0A8H6FK17_9LECA</name>
<dbReference type="RefSeq" id="XP_037157230.1">
    <property type="nucleotide sequence ID" value="XM_037295229.1"/>
</dbReference>
<evidence type="ECO:0000313" key="5">
    <source>
        <dbReference type="Proteomes" id="UP000593566"/>
    </source>
</evidence>
<feature type="compositionally biased region" description="Basic and acidic residues" evidence="3">
    <location>
        <begin position="239"/>
        <end position="263"/>
    </location>
</feature>
<sequence length="263" mass="28248">MSETAIPNSNGDLWLFGYGSLIWKPPPHYDLRIPGSITGYVRRFWQASEDHRGTPSSPGRVVTLIERAVFDALAAEPAAAVPDRVHGASYRIPAPHVDAVRAYLDLREINGYSMRRTTFWPSPSPSSGPDDAAPPPPPVEGCLVYIGLPSNPQFLGRQSPQAVAEVIAGSAGPSGANAEYLFMLEAALMGLGEGSVDEHVRDLAERVRSLMKGGKGKGGRSGDGKDGDSELKTQAVENEVERIRSGESGRAGEETEKVSQRER</sequence>
<dbReference type="InterPro" id="IPR006840">
    <property type="entry name" value="ChaC"/>
</dbReference>
<dbReference type="GeneID" id="59332719"/>
<dbReference type="AlphaFoldDB" id="A0A8H6FK17"/>
<dbReference type="GO" id="GO:0006751">
    <property type="term" value="P:glutathione catabolic process"/>
    <property type="evidence" value="ECO:0007669"/>
    <property type="project" value="InterPro"/>
</dbReference>
<comment type="caution">
    <text evidence="4">The sequence shown here is derived from an EMBL/GenBank/DDBJ whole genome shotgun (WGS) entry which is preliminary data.</text>
</comment>
<keyword evidence="5" id="KW-1185">Reference proteome</keyword>
<feature type="region of interest" description="Disordered" evidence="3">
    <location>
        <begin position="211"/>
        <end position="263"/>
    </location>
</feature>
<dbReference type="Pfam" id="PF04752">
    <property type="entry name" value="ChaC"/>
    <property type="match status" value="1"/>
</dbReference>
<dbReference type="GO" id="GO:0005737">
    <property type="term" value="C:cytoplasm"/>
    <property type="evidence" value="ECO:0007669"/>
    <property type="project" value="TreeGrafter"/>
</dbReference>
<dbReference type="EC" id="4.3.2.7" evidence="1"/>
<dbReference type="Proteomes" id="UP000593566">
    <property type="component" value="Unassembled WGS sequence"/>
</dbReference>
<evidence type="ECO:0000256" key="3">
    <source>
        <dbReference type="SAM" id="MobiDB-lite"/>
    </source>
</evidence>
<dbReference type="GO" id="GO:0061928">
    <property type="term" value="F:glutathione specific gamma-glutamylcyclotransferase activity"/>
    <property type="evidence" value="ECO:0007669"/>
    <property type="project" value="UniProtKB-EC"/>
</dbReference>
<organism evidence="4 5">
    <name type="scientific">Letharia lupina</name>
    <dbReference type="NCBI Taxonomy" id="560253"/>
    <lineage>
        <taxon>Eukaryota</taxon>
        <taxon>Fungi</taxon>
        <taxon>Dikarya</taxon>
        <taxon>Ascomycota</taxon>
        <taxon>Pezizomycotina</taxon>
        <taxon>Lecanoromycetes</taxon>
        <taxon>OSLEUM clade</taxon>
        <taxon>Lecanoromycetidae</taxon>
        <taxon>Lecanorales</taxon>
        <taxon>Lecanorineae</taxon>
        <taxon>Parmeliaceae</taxon>
        <taxon>Letharia</taxon>
    </lineage>
</organism>
<dbReference type="PANTHER" id="PTHR12192:SF2">
    <property type="entry name" value="GLUTATHIONE-SPECIFIC GAMMA-GLUTAMYLCYCLOTRANSFERASE 2"/>
    <property type="match status" value="1"/>
</dbReference>
<feature type="compositionally biased region" description="Basic and acidic residues" evidence="3">
    <location>
        <begin position="220"/>
        <end position="231"/>
    </location>
</feature>
<dbReference type="InterPro" id="IPR013024">
    <property type="entry name" value="GGCT-like"/>
</dbReference>